<dbReference type="PROSITE" id="PS50850">
    <property type="entry name" value="MFS"/>
    <property type="match status" value="1"/>
</dbReference>
<dbReference type="GO" id="GO:0016020">
    <property type="term" value="C:membrane"/>
    <property type="evidence" value="ECO:0007669"/>
    <property type="project" value="UniProtKB-SubCell"/>
</dbReference>
<feature type="transmembrane region" description="Helical" evidence="7">
    <location>
        <begin position="391"/>
        <end position="409"/>
    </location>
</feature>
<feature type="transmembrane region" description="Helical" evidence="7">
    <location>
        <begin position="227"/>
        <end position="249"/>
    </location>
</feature>
<evidence type="ECO:0000256" key="1">
    <source>
        <dbReference type="ARBA" id="ARBA00004141"/>
    </source>
</evidence>
<feature type="transmembrane region" description="Helical" evidence="7">
    <location>
        <begin position="130"/>
        <end position="150"/>
    </location>
</feature>
<feature type="transmembrane region" description="Helical" evidence="7">
    <location>
        <begin position="460"/>
        <end position="477"/>
    </location>
</feature>
<evidence type="ECO:0000256" key="7">
    <source>
        <dbReference type="SAM" id="Phobius"/>
    </source>
</evidence>
<comment type="caution">
    <text evidence="9">The sequence shown here is derived from an EMBL/GenBank/DDBJ whole genome shotgun (WGS) entry which is preliminary data.</text>
</comment>
<dbReference type="PANTHER" id="PTHR11662:SF415">
    <property type="entry name" value="AT30085P-RELATED"/>
    <property type="match status" value="1"/>
</dbReference>
<dbReference type="AlphaFoldDB" id="A0AA38HVM2"/>
<dbReference type="SUPFAM" id="SSF103473">
    <property type="entry name" value="MFS general substrate transporter"/>
    <property type="match status" value="1"/>
</dbReference>
<dbReference type="InterPro" id="IPR011701">
    <property type="entry name" value="MFS"/>
</dbReference>
<feature type="transmembrane region" description="Helical" evidence="7">
    <location>
        <begin position="421"/>
        <end position="440"/>
    </location>
</feature>
<accession>A0AA38HVM2</accession>
<keyword evidence="10" id="KW-1185">Reference proteome</keyword>
<evidence type="ECO:0000313" key="9">
    <source>
        <dbReference type="EMBL" id="KAJ3644938.1"/>
    </source>
</evidence>
<dbReference type="EMBL" id="JALNTZ010000007">
    <property type="protein sequence ID" value="KAJ3644938.1"/>
    <property type="molecule type" value="Genomic_DNA"/>
</dbReference>
<keyword evidence="3 7" id="KW-0812">Transmembrane</keyword>
<dbReference type="Gene3D" id="1.20.1250.20">
    <property type="entry name" value="MFS general substrate transporter like domains"/>
    <property type="match status" value="1"/>
</dbReference>
<dbReference type="InterPro" id="IPR050382">
    <property type="entry name" value="MFS_Na/Anion_cotransporter"/>
</dbReference>
<dbReference type="Pfam" id="PF07690">
    <property type="entry name" value="MFS_1"/>
    <property type="match status" value="1"/>
</dbReference>
<dbReference type="GO" id="GO:0006820">
    <property type="term" value="P:monoatomic anion transport"/>
    <property type="evidence" value="ECO:0007669"/>
    <property type="project" value="TreeGrafter"/>
</dbReference>
<sequence>MSSRDQNVSVQSSSVQRFSRIKDQFKSIGYIRYRYIISALLGTGGLIFYLSVASFPRAFRHLHPIGANYNPNYSSECKFLKRVSKVEHVNEKFYSWTRETHQRLDLASPFGMLVASLPSGVLSDIYGGKYFILVSMIVLSLVDLVTPFMLSGADVDFYIVYFWQFLTGIGRTAIFSGTNSILANWAPPQERGRLGSITYCGLQFAVTFHHGISENVILATKMWNAPFFIYTPLVLIWSVLFSFFGFSYYRSKNRWLRQKERQFLEEHLGKVTTFKPKKKVPWLQLLMSLPLWALVIAHLGHRWIWDVMMKNLHFYLRYVLYFDFHTGAALTAIAYMSMGCFTLISGFIADYLTNGEYVQLTTLRKVYTTFASMGPAVFLLAASYTGCARNTAVSFFIAGMSFMGFYFSGARINSLELAPNFSGTVMGVLNTFNIVLALALPKIQDIVAPNESILEKRSMYWVHLAILVFTNFMYSIFGSGELQSWNEDGREEEEVDVTSIEPTSSIQRNFNPPVMK</sequence>
<reference evidence="9" key="1">
    <citation type="journal article" date="2023" name="G3 (Bethesda)">
        <title>Whole genome assemblies of Zophobas morio and Tenebrio molitor.</title>
        <authorList>
            <person name="Kaur S."/>
            <person name="Stinson S.A."/>
            <person name="diCenzo G.C."/>
        </authorList>
    </citation>
    <scope>NUCLEOTIDE SEQUENCE</scope>
    <source>
        <strain evidence="9">QUZm001</strain>
    </source>
</reference>
<evidence type="ECO:0000256" key="3">
    <source>
        <dbReference type="ARBA" id="ARBA00022692"/>
    </source>
</evidence>
<dbReference type="PANTHER" id="PTHR11662">
    <property type="entry name" value="SOLUTE CARRIER FAMILY 17"/>
    <property type="match status" value="1"/>
</dbReference>
<feature type="transmembrane region" description="Helical" evidence="7">
    <location>
        <begin position="35"/>
        <end position="55"/>
    </location>
</feature>
<evidence type="ECO:0000313" key="10">
    <source>
        <dbReference type="Proteomes" id="UP001168821"/>
    </source>
</evidence>
<keyword evidence="6 7" id="KW-0472">Membrane</keyword>
<evidence type="ECO:0000256" key="5">
    <source>
        <dbReference type="ARBA" id="ARBA00022989"/>
    </source>
</evidence>
<proteinExistence type="predicted"/>
<comment type="subcellular location">
    <subcellularLocation>
        <location evidence="1">Membrane</location>
        <topology evidence="1">Multi-pass membrane protein</topology>
    </subcellularLocation>
</comment>
<feature type="transmembrane region" description="Helical" evidence="7">
    <location>
        <begin position="366"/>
        <end position="385"/>
    </location>
</feature>
<keyword evidence="2" id="KW-0813">Transport</keyword>
<organism evidence="9 10">
    <name type="scientific">Zophobas morio</name>
    <dbReference type="NCBI Taxonomy" id="2755281"/>
    <lineage>
        <taxon>Eukaryota</taxon>
        <taxon>Metazoa</taxon>
        <taxon>Ecdysozoa</taxon>
        <taxon>Arthropoda</taxon>
        <taxon>Hexapoda</taxon>
        <taxon>Insecta</taxon>
        <taxon>Pterygota</taxon>
        <taxon>Neoptera</taxon>
        <taxon>Endopterygota</taxon>
        <taxon>Coleoptera</taxon>
        <taxon>Polyphaga</taxon>
        <taxon>Cucujiformia</taxon>
        <taxon>Tenebrionidae</taxon>
        <taxon>Zophobas</taxon>
    </lineage>
</organism>
<dbReference type="InterPro" id="IPR036259">
    <property type="entry name" value="MFS_trans_sf"/>
</dbReference>
<protein>
    <recommendedName>
        <fullName evidence="8">Major facilitator superfamily (MFS) profile domain-containing protein</fullName>
    </recommendedName>
</protein>
<keyword evidence="5 7" id="KW-1133">Transmembrane helix</keyword>
<evidence type="ECO:0000256" key="2">
    <source>
        <dbReference type="ARBA" id="ARBA00022448"/>
    </source>
</evidence>
<feature type="transmembrane region" description="Helical" evidence="7">
    <location>
        <begin position="162"/>
        <end position="182"/>
    </location>
</feature>
<feature type="domain" description="Major facilitator superfamily (MFS) profile" evidence="8">
    <location>
        <begin position="37"/>
        <end position="483"/>
    </location>
</feature>
<dbReference type="GO" id="GO:0015293">
    <property type="term" value="F:symporter activity"/>
    <property type="evidence" value="ECO:0007669"/>
    <property type="project" value="UniProtKB-KW"/>
</dbReference>
<gene>
    <name evidence="9" type="ORF">Zmor_022634</name>
</gene>
<name>A0AA38HVM2_9CUCU</name>
<keyword evidence="4" id="KW-0769">Symport</keyword>
<dbReference type="Proteomes" id="UP001168821">
    <property type="component" value="Unassembled WGS sequence"/>
</dbReference>
<feature type="transmembrane region" description="Helical" evidence="7">
    <location>
        <begin position="285"/>
        <end position="304"/>
    </location>
</feature>
<dbReference type="InterPro" id="IPR020846">
    <property type="entry name" value="MFS_dom"/>
</dbReference>
<evidence type="ECO:0000259" key="8">
    <source>
        <dbReference type="PROSITE" id="PS50850"/>
    </source>
</evidence>
<dbReference type="FunFam" id="1.20.1250.20:FF:000003">
    <property type="entry name" value="Solute carrier family 17 member 3"/>
    <property type="match status" value="1"/>
</dbReference>
<feature type="transmembrane region" description="Helical" evidence="7">
    <location>
        <begin position="324"/>
        <end position="345"/>
    </location>
</feature>
<evidence type="ECO:0000256" key="6">
    <source>
        <dbReference type="ARBA" id="ARBA00023136"/>
    </source>
</evidence>
<evidence type="ECO:0000256" key="4">
    <source>
        <dbReference type="ARBA" id="ARBA00022847"/>
    </source>
</evidence>